<feature type="transmembrane region" description="Helical" evidence="6">
    <location>
        <begin position="436"/>
        <end position="455"/>
    </location>
</feature>
<keyword evidence="10" id="KW-1185">Reference proteome</keyword>
<feature type="transmembrane region" description="Helical" evidence="6">
    <location>
        <begin position="234"/>
        <end position="258"/>
    </location>
</feature>
<dbReference type="AlphaFoldDB" id="A0ABC9BLM9"/>
<feature type="transmembrane region" description="Helical" evidence="6">
    <location>
        <begin position="193"/>
        <end position="213"/>
    </location>
</feature>
<dbReference type="InterPro" id="IPR036259">
    <property type="entry name" value="MFS_trans_sf"/>
</dbReference>
<feature type="transmembrane region" description="Helical" evidence="6">
    <location>
        <begin position="129"/>
        <end position="151"/>
    </location>
</feature>
<feature type="transmembrane region" description="Helical" evidence="6">
    <location>
        <begin position="366"/>
        <end position="384"/>
    </location>
</feature>
<keyword evidence="3 6" id="KW-1133">Transmembrane helix</keyword>
<evidence type="ECO:0000313" key="10">
    <source>
        <dbReference type="Proteomes" id="UP001497457"/>
    </source>
</evidence>
<keyword evidence="2 6" id="KW-0812">Transmembrane</keyword>
<feature type="domain" description="Nodulin-like" evidence="7">
    <location>
        <begin position="33"/>
        <end position="285"/>
    </location>
</feature>
<dbReference type="EMBL" id="OZ075136">
    <property type="protein sequence ID" value="CAL5003026.1"/>
    <property type="molecule type" value="Genomic_DNA"/>
</dbReference>
<reference evidence="10" key="1">
    <citation type="submission" date="2024-06" db="EMBL/GenBank/DDBJ databases">
        <authorList>
            <person name="Ryan C."/>
        </authorList>
    </citation>
    <scope>NUCLEOTIDE SEQUENCE [LARGE SCALE GENOMIC DNA]</scope>
</reference>
<evidence type="ECO:0000256" key="1">
    <source>
        <dbReference type="ARBA" id="ARBA00004141"/>
    </source>
</evidence>
<dbReference type="CDD" id="cd17354">
    <property type="entry name" value="MFS_Mch1p_like"/>
    <property type="match status" value="1"/>
</dbReference>
<evidence type="ECO:0000259" key="8">
    <source>
        <dbReference type="Pfam" id="PF23262"/>
    </source>
</evidence>
<dbReference type="SUPFAM" id="SSF103473">
    <property type="entry name" value="MFS general substrate transporter"/>
    <property type="match status" value="2"/>
</dbReference>
<comment type="subcellular location">
    <subcellularLocation>
        <location evidence="1">Membrane</location>
        <topology evidence="1">Multi-pass membrane protein</topology>
    </subcellularLocation>
</comment>
<reference evidence="9 10" key="2">
    <citation type="submission" date="2024-10" db="EMBL/GenBank/DDBJ databases">
        <authorList>
            <person name="Ryan C."/>
        </authorList>
    </citation>
    <scope>NUCLEOTIDE SEQUENCE [LARGE SCALE GENOMIC DNA]</scope>
</reference>
<feature type="transmembrane region" description="Helical" evidence="6">
    <location>
        <begin position="264"/>
        <end position="285"/>
    </location>
</feature>
<dbReference type="GO" id="GO:0016020">
    <property type="term" value="C:membrane"/>
    <property type="evidence" value="ECO:0007669"/>
    <property type="project" value="UniProtKB-SubCell"/>
</dbReference>
<feature type="compositionally biased region" description="Basic and acidic residues" evidence="5">
    <location>
        <begin position="7"/>
        <end position="18"/>
    </location>
</feature>
<dbReference type="Proteomes" id="UP001497457">
    <property type="component" value="Chromosome 26rd"/>
</dbReference>
<name>A0ABC9BLM9_9POAL</name>
<feature type="transmembrane region" description="Helical" evidence="6">
    <location>
        <begin position="461"/>
        <end position="480"/>
    </location>
</feature>
<dbReference type="PANTHER" id="PTHR21576">
    <property type="entry name" value="UNCHARACTERIZED NODULIN-LIKE PROTEIN"/>
    <property type="match status" value="1"/>
</dbReference>
<gene>
    <name evidence="9" type="ORF">URODEC1_LOCUS66217</name>
</gene>
<feature type="region of interest" description="Disordered" evidence="5">
    <location>
        <begin position="293"/>
        <end position="328"/>
    </location>
</feature>
<dbReference type="InterPro" id="IPR056555">
    <property type="entry name" value="NFD4_C"/>
</dbReference>
<sequence length="592" mass="62369">MAKVERHRAGEPKHEEAKMASGNVKVKAGTRPPWVGLAAAVWVQMAAGNAYTFPLYSPALKSVLGYDQRQVAMLGVANDVGENFGVVAGVLCNSLPPWLVLLVGAALCFLGFGTLWLAVSGTVLGMPYWLLWIALAIGTNSNAWFVTAVLVTNMRNFPLRRGVVAGLLKGYVGLSAALFTQVFSGLLHRSPTALLLLLAAGIPVVCLSTMYYVRPCTPALGAGGEEEDAMQDGHFAFAQAASVLLGAYLVGTTVLGTVVTLSDAASYALFAVTVLLLLAPLAIPVKMTLFRKKKPSPPMEPPAAATAEEEPLLIPSDPPPPADEDSDEKVAVLLAEGEGAVVKRKSRRPRRGEDFEFTEVLVKADFWLLWFGYFIGVGTGVTVLNNLAQIGAAAGIADTTVLLSLFGLGNFLGRLGGGAISEKFVRSPTLLLPRPVWMSLTQTVLAVAYLCLAYALSPGAVYACAAVIGVCYGAQFAVMIPTTSELFGLKNFGLFYNLMAVANPLGAVIFSEELAGRLYDGEAARQRHGGGGGGHPHACVGPECFRVAFVVLAACCAVGTAVSLVLAARIRPVYRALYAGGSFRLPNGNQQH</sequence>
<feature type="transmembrane region" description="Helical" evidence="6">
    <location>
        <begin position="390"/>
        <end position="415"/>
    </location>
</feature>
<dbReference type="Gene3D" id="1.20.1250.20">
    <property type="entry name" value="MFS general substrate transporter like domains"/>
    <property type="match status" value="1"/>
</dbReference>
<evidence type="ECO:0000259" key="7">
    <source>
        <dbReference type="Pfam" id="PF06813"/>
    </source>
</evidence>
<organism evidence="9 10">
    <name type="scientific">Urochloa decumbens</name>
    <dbReference type="NCBI Taxonomy" id="240449"/>
    <lineage>
        <taxon>Eukaryota</taxon>
        <taxon>Viridiplantae</taxon>
        <taxon>Streptophyta</taxon>
        <taxon>Embryophyta</taxon>
        <taxon>Tracheophyta</taxon>
        <taxon>Spermatophyta</taxon>
        <taxon>Magnoliopsida</taxon>
        <taxon>Liliopsida</taxon>
        <taxon>Poales</taxon>
        <taxon>Poaceae</taxon>
        <taxon>PACMAD clade</taxon>
        <taxon>Panicoideae</taxon>
        <taxon>Panicodae</taxon>
        <taxon>Paniceae</taxon>
        <taxon>Melinidinae</taxon>
        <taxon>Urochloa</taxon>
    </lineage>
</organism>
<feature type="transmembrane region" description="Helical" evidence="6">
    <location>
        <begin position="163"/>
        <end position="187"/>
    </location>
</feature>
<evidence type="ECO:0008006" key="11">
    <source>
        <dbReference type="Google" id="ProtNLM"/>
    </source>
</evidence>
<proteinExistence type="predicted"/>
<dbReference type="Pfam" id="PF23262">
    <property type="entry name" value="NFD4_C"/>
    <property type="match status" value="1"/>
</dbReference>
<evidence type="ECO:0000256" key="5">
    <source>
        <dbReference type="SAM" id="MobiDB-lite"/>
    </source>
</evidence>
<evidence type="ECO:0000256" key="4">
    <source>
        <dbReference type="ARBA" id="ARBA00023136"/>
    </source>
</evidence>
<feature type="region of interest" description="Disordered" evidence="5">
    <location>
        <begin position="1"/>
        <end position="21"/>
    </location>
</feature>
<accession>A0ABC9BLM9</accession>
<evidence type="ECO:0000256" key="2">
    <source>
        <dbReference type="ARBA" id="ARBA00022692"/>
    </source>
</evidence>
<dbReference type="InterPro" id="IPR010658">
    <property type="entry name" value="Nodulin-like"/>
</dbReference>
<keyword evidence="4 6" id="KW-0472">Membrane</keyword>
<evidence type="ECO:0000256" key="6">
    <source>
        <dbReference type="SAM" id="Phobius"/>
    </source>
</evidence>
<evidence type="ECO:0000313" key="9">
    <source>
        <dbReference type="EMBL" id="CAL5003026.1"/>
    </source>
</evidence>
<feature type="domain" description="NFD4 C-terminal" evidence="8">
    <location>
        <begin position="360"/>
        <end position="573"/>
    </location>
</feature>
<feature type="transmembrane region" description="Helical" evidence="6">
    <location>
        <begin position="98"/>
        <end position="117"/>
    </location>
</feature>
<evidence type="ECO:0000256" key="3">
    <source>
        <dbReference type="ARBA" id="ARBA00022989"/>
    </source>
</evidence>
<dbReference type="PANTHER" id="PTHR21576:SF154">
    <property type="entry name" value="OS04G0502800 PROTEIN"/>
    <property type="match status" value="1"/>
</dbReference>
<protein>
    <recommendedName>
        <fullName evidence="11">Nodulin-like domain-containing protein</fullName>
    </recommendedName>
</protein>
<feature type="transmembrane region" description="Helical" evidence="6">
    <location>
        <begin position="547"/>
        <end position="568"/>
    </location>
</feature>
<dbReference type="Pfam" id="PF06813">
    <property type="entry name" value="Nodulin-like"/>
    <property type="match status" value="1"/>
</dbReference>